<evidence type="ECO:0000313" key="3">
    <source>
        <dbReference type="Proteomes" id="UP001432322"/>
    </source>
</evidence>
<evidence type="ECO:0000256" key="1">
    <source>
        <dbReference type="SAM" id="MobiDB-lite"/>
    </source>
</evidence>
<feature type="compositionally biased region" description="Polar residues" evidence="1">
    <location>
        <begin position="17"/>
        <end position="30"/>
    </location>
</feature>
<feature type="compositionally biased region" description="Polar residues" evidence="1">
    <location>
        <begin position="107"/>
        <end position="136"/>
    </location>
</feature>
<dbReference type="AlphaFoldDB" id="A0AAV5VHU4"/>
<name>A0AAV5VHU4_9BILA</name>
<dbReference type="Proteomes" id="UP001432322">
    <property type="component" value="Unassembled WGS sequence"/>
</dbReference>
<comment type="caution">
    <text evidence="2">The sequence shown here is derived from an EMBL/GenBank/DDBJ whole genome shotgun (WGS) entry which is preliminary data.</text>
</comment>
<feature type="region of interest" description="Disordered" evidence="1">
    <location>
        <begin position="16"/>
        <end position="41"/>
    </location>
</feature>
<feature type="non-terminal residue" evidence="2">
    <location>
        <position position="1"/>
    </location>
</feature>
<dbReference type="EMBL" id="BTSY01000003">
    <property type="protein sequence ID" value="GMT18302.1"/>
    <property type="molecule type" value="Genomic_DNA"/>
</dbReference>
<protein>
    <submittedName>
        <fullName evidence="2">Uncharacterized protein</fullName>
    </submittedName>
</protein>
<evidence type="ECO:0000313" key="2">
    <source>
        <dbReference type="EMBL" id="GMT18302.1"/>
    </source>
</evidence>
<sequence>RESSMLTALRMKIGQGYQKSLMSNQNTTEGSDPPMDRKMSSVVGEGQSNVYLGGNIPSSSIGENSPLACQTTSNINPRGPILTSSNGGKGRTGMNEQSMFNRGGGASTSTTKGMSTVLHSPSNIYQGGGIPSSSTGEIRPMFGSGPPPIDLRGVTLSSSNGENSVMAATGSSVVDVDSNRGANKKRQIVQARGTVTAPKKTYDLRRAKKIKKEEQ</sequence>
<accession>A0AAV5VHU4</accession>
<gene>
    <name evidence="2" type="ORF">PFISCL1PPCAC_9599</name>
</gene>
<proteinExistence type="predicted"/>
<keyword evidence="3" id="KW-1185">Reference proteome</keyword>
<feature type="region of interest" description="Disordered" evidence="1">
    <location>
        <begin position="62"/>
        <end position="151"/>
    </location>
</feature>
<reference evidence="2" key="1">
    <citation type="submission" date="2023-10" db="EMBL/GenBank/DDBJ databases">
        <title>Genome assembly of Pristionchus species.</title>
        <authorList>
            <person name="Yoshida K."/>
            <person name="Sommer R.J."/>
        </authorList>
    </citation>
    <scope>NUCLEOTIDE SEQUENCE</scope>
    <source>
        <strain evidence="2">RS5133</strain>
    </source>
</reference>
<feature type="compositionally biased region" description="Polar residues" evidence="1">
    <location>
        <begin position="62"/>
        <end position="86"/>
    </location>
</feature>
<organism evidence="2 3">
    <name type="scientific">Pristionchus fissidentatus</name>
    <dbReference type="NCBI Taxonomy" id="1538716"/>
    <lineage>
        <taxon>Eukaryota</taxon>
        <taxon>Metazoa</taxon>
        <taxon>Ecdysozoa</taxon>
        <taxon>Nematoda</taxon>
        <taxon>Chromadorea</taxon>
        <taxon>Rhabditida</taxon>
        <taxon>Rhabditina</taxon>
        <taxon>Diplogasteromorpha</taxon>
        <taxon>Diplogasteroidea</taxon>
        <taxon>Neodiplogasteridae</taxon>
        <taxon>Pristionchus</taxon>
    </lineage>
</organism>